<dbReference type="Proteomes" id="UP000319836">
    <property type="component" value="Unassembled WGS sequence"/>
</dbReference>
<evidence type="ECO:0000313" key="2">
    <source>
        <dbReference type="Proteomes" id="UP000319836"/>
    </source>
</evidence>
<comment type="caution">
    <text evidence="1">The sequence shown here is derived from an EMBL/GenBank/DDBJ whole genome shotgun (WGS) entry which is preliminary data.</text>
</comment>
<dbReference type="EMBL" id="VBPA01000171">
    <property type="protein sequence ID" value="TMQ70846.1"/>
    <property type="molecule type" value="Genomic_DNA"/>
</dbReference>
<organism evidence="1 2">
    <name type="scientific">Eiseniibacteriota bacterium</name>
    <dbReference type="NCBI Taxonomy" id="2212470"/>
    <lineage>
        <taxon>Bacteria</taxon>
        <taxon>Candidatus Eiseniibacteriota</taxon>
    </lineage>
</organism>
<sequence length="107" mass="11621">MVSSFSAGALSLERLGPAHLVETFAFLDRDPVLNVYLLALILRDALGQPRDEYWVTRREGEIAALLHLGGQSGAVLPVGEDTEALRLLGGQARTRLGALPRRFQLIG</sequence>
<evidence type="ECO:0000313" key="1">
    <source>
        <dbReference type="EMBL" id="TMQ70846.1"/>
    </source>
</evidence>
<name>A0A538U4M5_UNCEI</name>
<accession>A0A538U4M5</accession>
<protein>
    <submittedName>
        <fullName evidence="1">Uncharacterized protein</fullName>
    </submittedName>
</protein>
<reference evidence="1 2" key="1">
    <citation type="journal article" date="2019" name="Nat. Microbiol.">
        <title>Mediterranean grassland soil C-N compound turnover is dependent on rainfall and depth, and is mediated by genomically divergent microorganisms.</title>
        <authorList>
            <person name="Diamond S."/>
            <person name="Andeer P.F."/>
            <person name="Li Z."/>
            <person name="Crits-Christoph A."/>
            <person name="Burstein D."/>
            <person name="Anantharaman K."/>
            <person name="Lane K.R."/>
            <person name="Thomas B.C."/>
            <person name="Pan C."/>
            <person name="Northen T.R."/>
            <person name="Banfield J.F."/>
        </authorList>
    </citation>
    <scope>NUCLEOTIDE SEQUENCE [LARGE SCALE GENOMIC DNA]</scope>
    <source>
        <strain evidence="1">WS_10</strain>
    </source>
</reference>
<proteinExistence type="predicted"/>
<feature type="non-terminal residue" evidence="1">
    <location>
        <position position="107"/>
    </location>
</feature>
<gene>
    <name evidence="1" type="ORF">E6K80_07260</name>
</gene>
<dbReference type="AlphaFoldDB" id="A0A538U4M5"/>